<dbReference type="GO" id="GO:0005840">
    <property type="term" value="C:ribosome"/>
    <property type="evidence" value="ECO:0007669"/>
    <property type="project" value="UniProtKB-KW"/>
</dbReference>
<reference evidence="7" key="1">
    <citation type="journal article" date="2019" name="Int. J. Syst. Evol. Microbiol.">
        <title>The Global Catalogue of Microorganisms (GCM) 10K type strain sequencing project: providing services to taxonomists for standard genome sequencing and annotation.</title>
        <authorList>
            <consortium name="The Broad Institute Genomics Platform"/>
            <consortium name="The Broad Institute Genome Sequencing Center for Infectious Disease"/>
            <person name="Wu L."/>
            <person name="Ma J."/>
        </authorList>
    </citation>
    <scope>NUCLEOTIDE SEQUENCE [LARGE SCALE GENOMIC DNA]</scope>
    <source>
        <strain evidence="7">CGMCC 1.10992</strain>
    </source>
</reference>
<evidence type="ECO:0000256" key="2">
    <source>
        <dbReference type="ARBA" id="ARBA00022679"/>
    </source>
</evidence>
<dbReference type="RefSeq" id="WP_345341994.1">
    <property type="nucleotide sequence ID" value="NZ_BAABLI010000033.1"/>
</dbReference>
<dbReference type="Pfam" id="PF05175">
    <property type="entry name" value="MTS"/>
    <property type="match status" value="1"/>
</dbReference>
<dbReference type="NCBIfam" id="TIGR03534">
    <property type="entry name" value="RF_mod_PrmC"/>
    <property type="match status" value="1"/>
</dbReference>
<dbReference type="EMBL" id="JBHUHT010000029">
    <property type="protein sequence ID" value="MFD2097751.1"/>
    <property type="molecule type" value="Genomic_DNA"/>
</dbReference>
<keyword evidence="2 4" id="KW-0808">Transferase</keyword>
<keyword evidence="7" id="KW-1185">Reference proteome</keyword>
<evidence type="ECO:0000259" key="5">
    <source>
        <dbReference type="Pfam" id="PF05175"/>
    </source>
</evidence>
<dbReference type="Gene3D" id="3.40.50.150">
    <property type="entry name" value="Vaccinia Virus protein VP39"/>
    <property type="match status" value="1"/>
</dbReference>
<dbReference type="EC" id="2.1.1.298" evidence="4"/>
<keyword evidence="6" id="KW-0687">Ribonucleoprotein</keyword>
<dbReference type="InterPro" id="IPR002052">
    <property type="entry name" value="DNA_methylase_N6_adenine_CS"/>
</dbReference>
<dbReference type="SUPFAM" id="SSF53335">
    <property type="entry name" value="S-adenosyl-L-methionine-dependent methyltransferases"/>
    <property type="match status" value="1"/>
</dbReference>
<keyword evidence="1 4" id="KW-0489">Methyltransferase</keyword>
<evidence type="ECO:0000256" key="1">
    <source>
        <dbReference type="ARBA" id="ARBA00022603"/>
    </source>
</evidence>
<dbReference type="PANTHER" id="PTHR47806">
    <property type="entry name" value="50S RIBOSOMAL PROTEIN L3 GLUTAMINE METHYLTRANSFERASE"/>
    <property type="match status" value="1"/>
</dbReference>
<proteinExistence type="inferred from homology"/>
<evidence type="ECO:0000256" key="4">
    <source>
        <dbReference type="HAMAP-Rule" id="MF_02125"/>
    </source>
</evidence>
<dbReference type="InterPro" id="IPR017127">
    <property type="entry name" value="Ribosome_uL3_MTase"/>
</dbReference>
<dbReference type="InterPro" id="IPR007848">
    <property type="entry name" value="Small_mtfrase_dom"/>
</dbReference>
<comment type="function">
    <text evidence="4">Methylates ribosomal protein uL3 on a specific glutamine residue.</text>
</comment>
<keyword evidence="6" id="KW-0689">Ribosomal protein</keyword>
<dbReference type="HAMAP" id="MF_02125">
    <property type="entry name" value="L3_methyltr_PrmB"/>
    <property type="match status" value="1"/>
</dbReference>
<comment type="caution">
    <text evidence="6">The sequence shown here is derived from an EMBL/GenBank/DDBJ whole genome shotgun (WGS) entry which is preliminary data.</text>
</comment>
<dbReference type="Proteomes" id="UP001597380">
    <property type="component" value="Unassembled WGS sequence"/>
</dbReference>
<name>A0ABW4XTA8_9GAMM</name>
<organism evidence="6 7">
    <name type="scientific">Corallincola platygyrae</name>
    <dbReference type="NCBI Taxonomy" id="1193278"/>
    <lineage>
        <taxon>Bacteria</taxon>
        <taxon>Pseudomonadati</taxon>
        <taxon>Pseudomonadota</taxon>
        <taxon>Gammaproteobacteria</taxon>
        <taxon>Alteromonadales</taxon>
        <taxon>Psychromonadaceae</taxon>
        <taxon>Corallincola</taxon>
    </lineage>
</organism>
<evidence type="ECO:0000256" key="3">
    <source>
        <dbReference type="ARBA" id="ARBA00022691"/>
    </source>
</evidence>
<dbReference type="PROSITE" id="PS00092">
    <property type="entry name" value="N6_MTASE"/>
    <property type="match status" value="1"/>
</dbReference>
<feature type="domain" description="Methyltransferase small" evidence="5">
    <location>
        <begin position="134"/>
        <end position="215"/>
    </location>
</feature>
<protein>
    <recommendedName>
        <fullName evidence="4">Ribosomal protein uL3 glutamine methyltransferase</fullName>
        <shortName evidence="4">uL3 MTase</shortName>
        <ecNumber evidence="4">2.1.1.298</ecNumber>
    </recommendedName>
    <alternativeName>
        <fullName evidence="4">N5-glutamine methyltransferase PrmB</fullName>
    </alternativeName>
</protein>
<dbReference type="PIRSF" id="PIRSF037167">
    <property type="entry name" value="Mtase_YfcB_prd"/>
    <property type="match status" value="1"/>
</dbReference>
<sequence>MDKIFVDDAVNELRTIGDMIRWSVSRFNDAQVFCGHGTDNSWDEAVALVLQTLHLPIDVDPSVQTARLTTCEKKRIVDRVVKRIVDRVPVPYLTNRAWFAGLEFFVDERVLVPRSPIAELIEQGFQPWLQQMPMRVLDMCTGSGCIAIALAHAFEDAEVDAVDISSEALQVAEINVQNYHLHDRVYPIESDLFNQLPGQKYDLIVSNPPYVDAEDLADMPEEFGHEPELGLASGNDGLDLTRRMLAEAADHLNENGLLIVEVGNSQIHLMDQFPEVPFTWLEFERGGDGVFMLDQAQLKEFQSLFRDQLAKPVQ</sequence>
<keyword evidence="3 4" id="KW-0949">S-adenosyl-L-methionine</keyword>
<evidence type="ECO:0000313" key="7">
    <source>
        <dbReference type="Proteomes" id="UP001597380"/>
    </source>
</evidence>
<dbReference type="GO" id="GO:0008168">
    <property type="term" value="F:methyltransferase activity"/>
    <property type="evidence" value="ECO:0007669"/>
    <property type="project" value="UniProtKB-KW"/>
</dbReference>
<dbReference type="NCBIfam" id="TIGR03533">
    <property type="entry name" value="L3_gln_methyl"/>
    <property type="match status" value="1"/>
</dbReference>
<dbReference type="PANTHER" id="PTHR47806:SF1">
    <property type="entry name" value="RIBOSOMAL PROTEIN UL3 GLUTAMINE METHYLTRANSFERASE"/>
    <property type="match status" value="1"/>
</dbReference>
<dbReference type="InterPro" id="IPR004556">
    <property type="entry name" value="HemK-like"/>
</dbReference>
<evidence type="ECO:0000313" key="6">
    <source>
        <dbReference type="EMBL" id="MFD2097751.1"/>
    </source>
</evidence>
<gene>
    <name evidence="4 6" type="primary">prmB</name>
    <name evidence="6" type="ORF">ACFSJ3_17305</name>
</gene>
<dbReference type="CDD" id="cd02440">
    <property type="entry name" value="AdoMet_MTases"/>
    <property type="match status" value="1"/>
</dbReference>
<comment type="similarity">
    <text evidence="4">Belongs to the protein N5-glutamine methyltransferase family. PrmB subfamily.</text>
</comment>
<dbReference type="InterPro" id="IPR019874">
    <property type="entry name" value="RF_methyltr_PrmC"/>
</dbReference>
<dbReference type="GO" id="GO:0032259">
    <property type="term" value="P:methylation"/>
    <property type="evidence" value="ECO:0007669"/>
    <property type="project" value="UniProtKB-KW"/>
</dbReference>
<dbReference type="NCBIfam" id="TIGR00536">
    <property type="entry name" value="hemK_fam"/>
    <property type="match status" value="1"/>
</dbReference>
<accession>A0ABW4XTA8</accession>
<comment type="catalytic activity">
    <reaction evidence="4">
        <text>L-glutaminyl-[ribosomal protein uL3] + S-adenosyl-L-methionine = N(5)-methyl-L-glutaminyl-[ribosomal protein uL3] + S-adenosyl-L-homocysteine + H(+)</text>
        <dbReference type="Rhea" id="RHEA:45020"/>
        <dbReference type="Rhea" id="RHEA-COMP:11063"/>
        <dbReference type="Rhea" id="RHEA-COMP:11064"/>
        <dbReference type="ChEBI" id="CHEBI:15378"/>
        <dbReference type="ChEBI" id="CHEBI:30011"/>
        <dbReference type="ChEBI" id="CHEBI:57856"/>
        <dbReference type="ChEBI" id="CHEBI:59789"/>
        <dbReference type="ChEBI" id="CHEBI:61891"/>
        <dbReference type="EC" id="2.1.1.298"/>
    </reaction>
</comment>
<dbReference type="InterPro" id="IPR029063">
    <property type="entry name" value="SAM-dependent_MTases_sf"/>
</dbReference>